<evidence type="ECO:0000313" key="2">
    <source>
        <dbReference type="EMBL" id="CAD8261901.1"/>
    </source>
</evidence>
<proteinExistence type="predicted"/>
<name>A0A7R9UE42_9STRA</name>
<evidence type="ECO:0008006" key="3">
    <source>
        <dbReference type="Google" id="ProtNLM"/>
    </source>
</evidence>
<sequence length="178" mass="18915">MMLARCALLLALVAPALSFGGVKKGPDSSSAAVEVFKKRYAAPKPGTRYDVEEAKLKSTYKSIAKVYGDDNALEMVKAVPGCLAFDPSNFQGTYDVFCETFGEDKAKGMVRRNPNLLAVKPDGWGGATGAKDDTFYMSYVIAFTRPLGPVLLAGLIAALSVPLVEGLTGIPRAELLGF</sequence>
<protein>
    <recommendedName>
        <fullName evidence="3">PSI-F</fullName>
    </recommendedName>
</protein>
<accession>A0A7R9UE42</accession>
<organism evidence="2">
    <name type="scientific">Pinguiococcus pyrenoidosus</name>
    <dbReference type="NCBI Taxonomy" id="172671"/>
    <lineage>
        <taxon>Eukaryota</taxon>
        <taxon>Sar</taxon>
        <taxon>Stramenopiles</taxon>
        <taxon>Ochrophyta</taxon>
        <taxon>Pinguiophyceae</taxon>
        <taxon>Pinguiochrysidales</taxon>
        <taxon>Pinguiochrysidaceae</taxon>
        <taxon>Pinguiococcus</taxon>
    </lineage>
</organism>
<gene>
    <name evidence="2" type="ORF">PPYR1160_LOCUS11403</name>
</gene>
<reference evidence="2" key="1">
    <citation type="submission" date="2021-01" db="EMBL/GenBank/DDBJ databases">
        <authorList>
            <person name="Corre E."/>
            <person name="Pelletier E."/>
            <person name="Niang G."/>
            <person name="Scheremetjew M."/>
            <person name="Finn R."/>
            <person name="Kale V."/>
            <person name="Holt S."/>
            <person name="Cochrane G."/>
            <person name="Meng A."/>
            <person name="Brown T."/>
            <person name="Cohen L."/>
        </authorList>
    </citation>
    <scope>NUCLEOTIDE SEQUENCE</scope>
    <source>
        <strain evidence="2">CCMP2078</strain>
    </source>
</reference>
<dbReference type="AlphaFoldDB" id="A0A7R9UE42"/>
<feature type="chain" id="PRO_5030857294" description="PSI-F" evidence="1">
    <location>
        <begin position="19"/>
        <end position="178"/>
    </location>
</feature>
<dbReference type="EMBL" id="HBEA01014908">
    <property type="protein sequence ID" value="CAD8261901.1"/>
    <property type="molecule type" value="Transcribed_RNA"/>
</dbReference>
<evidence type="ECO:0000256" key="1">
    <source>
        <dbReference type="SAM" id="SignalP"/>
    </source>
</evidence>
<feature type="signal peptide" evidence="1">
    <location>
        <begin position="1"/>
        <end position="18"/>
    </location>
</feature>
<keyword evidence="1" id="KW-0732">Signal</keyword>